<feature type="transmembrane region" description="Helical" evidence="1">
    <location>
        <begin position="48"/>
        <end position="67"/>
    </location>
</feature>
<evidence type="ECO:0000256" key="1">
    <source>
        <dbReference type="SAM" id="Phobius"/>
    </source>
</evidence>
<comment type="caution">
    <text evidence="2">The sequence shown here is derived from an EMBL/GenBank/DDBJ whole genome shotgun (WGS) entry which is preliminary data.</text>
</comment>
<accession>A0AAV7MNC6</accession>
<feature type="transmembrane region" description="Helical" evidence="1">
    <location>
        <begin position="108"/>
        <end position="126"/>
    </location>
</feature>
<evidence type="ECO:0000313" key="2">
    <source>
        <dbReference type="EMBL" id="KAJ1104857.1"/>
    </source>
</evidence>
<keyword evidence="1" id="KW-1133">Transmembrane helix</keyword>
<evidence type="ECO:0008006" key="4">
    <source>
        <dbReference type="Google" id="ProtNLM"/>
    </source>
</evidence>
<dbReference type="EMBL" id="JANPWB010000013">
    <property type="protein sequence ID" value="KAJ1104857.1"/>
    <property type="molecule type" value="Genomic_DNA"/>
</dbReference>
<keyword evidence="3" id="KW-1185">Reference proteome</keyword>
<feature type="transmembrane region" description="Helical" evidence="1">
    <location>
        <begin position="79"/>
        <end position="101"/>
    </location>
</feature>
<dbReference type="AlphaFoldDB" id="A0AAV7MNC6"/>
<evidence type="ECO:0000313" key="3">
    <source>
        <dbReference type="Proteomes" id="UP001066276"/>
    </source>
</evidence>
<keyword evidence="1" id="KW-0812">Transmembrane</keyword>
<gene>
    <name evidence="2" type="ORF">NDU88_002266</name>
</gene>
<reference evidence="2" key="1">
    <citation type="journal article" date="2022" name="bioRxiv">
        <title>Sequencing and chromosome-scale assembly of the giantPleurodeles waltlgenome.</title>
        <authorList>
            <person name="Brown T."/>
            <person name="Elewa A."/>
            <person name="Iarovenko S."/>
            <person name="Subramanian E."/>
            <person name="Araus A.J."/>
            <person name="Petzold A."/>
            <person name="Susuki M."/>
            <person name="Suzuki K.-i.T."/>
            <person name="Hayashi T."/>
            <person name="Toyoda A."/>
            <person name="Oliveira C."/>
            <person name="Osipova E."/>
            <person name="Leigh N.D."/>
            <person name="Simon A."/>
            <person name="Yun M.H."/>
        </authorList>
    </citation>
    <scope>NUCLEOTIDE SEQUENCE</scope>
    <source>
        <strain evidence="2">20211129_DDA</strain>
        <tissue evidence="2">Liver</tissue>
    </source>
</reference>
<name>A0AAV7MNC6_PLEWA</name>
<protein>
    <recommendedName>
        <fullName evidence="4">Transmembrane protein</fullName>
    </recommendedName>
</protein>
<organism evidence="2 3">
    <name type="scientific">Pleurodeles waltl</name>
    <name type="common">Iberian ribbed newt</name>
    <dbReference type="NCBI Taxonomy" id="8319"/>
    <lineage>
        <taxon>Eukaryota</taxon>
        <taxon>Metazoa</taxon>
        <taxon>Chordata</taxon>
        <taxon>Craniata</taxon>
        <taxon>Vertebrata</taxon>
        <taxon>Euteleostomi</taxon>
        <taxon>Amphibia</taxon>
        <taxon>Batrachia</taxon>
        <taxon>Caudata</taxon>
        <taxon>Salamandroidea</taxon>
        <taxon>Salamandridae</taxon>
        <taxon>Pleurodelinae</taxon>
        <taxon>Pleurodeles</taxon>
    </lineage>
</organism>
<sequence>MNETAQVISSFLLFPRASEGEWLFPQEGGVVRPTGKGKKGRDVTESPLFGASLFLRTVALGFGQRLLVESSVFVVGNVLAGAVSSVRVSVFSYCSVLFLLLERALSFFFFYSLGNLGYLGFLILPFPSPRYPRGTDRGGGRHDR</sequence>
<proteinExistence type="predicted"/>
<keyword evidence="1" id="KW-0472">Membrane</keyword>
<dbReference type="Proteomes" id="UP001066276">
    <property type="component" value="Chromosome 9"/>
</dbReference>